<dbReference type="SUPFAM" id="SSF48371">
    <property type="entry name" value="ARM repeat"/>
    <property type="match status" value="1"/>
</dbReference>
<dbReference type="EMBL" id="FTLX01000006">
    <property type="protein sequence ID" value="SIR20768.1"/>
    <property type="molecule type" value="Genomic_DNA"/>
</dbReference>
<dbReference type="PANTHER" id="PTHR41291:SF1">
    <property type="entry name" value="DNA ALKYLATION REPAIR PROTEIN"/>
    <property type="match status" value="1"/>
</dbReference>
<organism evidence="1 2">
    <name type="scientific">Domibacillus enclensis</name>
    <dbReference type="NCBI Taxonomy" id="1017273"/>
    <lineage>
        <taxon>Bacteria</taxon>
        <taxon>Bacillati</taxon>
        <taxon>Bacillota</taxon>
        <taxon>Bacilli</taxon>
        <taxon>Bacillales</taxon>
        <taxon>Bacillaceae</taxon>
        <taxon>Domibacillus</taxon>
    </lineage>
</organism>
<evidence type="ECO:0000313" key="2">
    <source>
        <dbReference type="Proteomes" id="UP000186385"/>
    </source>
</evidence>
<evidence type="ECO:0000313" key="1">
    <source>
        <dbReference type="EMBL" id="SIR20768.1"/>
    </source>
</evidence>
<accession>A0A1N6Z1P1</accession>
<dbReference type="InterPro" id="IPR014825">
    <property type="entry name" value="DNA_alkylation"/>
</dbReference>
<name>A0A1N6Z1P1_9BACI</name>
<dbReference type="STRING" id="1017273.SAMN05443094_10664"/>
<dbReference type="InterPro" id="IPR016024">
    <property type="entry name" value="ARM-type_fold"/>
</dbReference>
<gene>
    <name evidence="1" type="ORF">SAMN05443094_10664</name>
</gene>
<protein>
    <submittedName>
        <fullName evidence="1">DNA alkylation repair enzyme</fullName>
    </submittedName>
</protein>
<dbReference type="Pfam" id="PF08713">
    <property type="entry name" value="DNA_alkylation"/>
    <property type="match status" value="1"/>
</dbReference>
<dbReference type="RefSeq" id="WP_231581412.1">
    <property type="nucleotide sequence ID" value="NZ_FTLX01000006.1"/>
</dbReference>
<proteinExistence type="predicted"/>
<dbReference type="AlphaFoldDB" id="A0A1N6Z1P1"/>
<dbReference type="Proteomes" id="UP000186385">
    <property type="component" value="Unassembled WGS sequence"/>
</dbReference>
<dbReference type="PANTHER" id="PTHR41291">
    <property type="entry name" value="DNA ALKYLATION REPAIR PROTEIN"/>
    <property type="match status" value="1"/>
</dbReference>
<sequence length="245" mass="27409">MEENDKVKRFDTCEAVLKELEALGTARTKKVYVGNGAQEPLFGVATGAMKPMAKKIKQDQALADELYETGNYDAMYFAGIIADPEAMTEEDFDRWLKGAYFFMLSDYVVAVTLAEAPIAEQVADRWIKSGEELAMSAGWSCYCWMLGNRPDEAFSSEKLSSMLGMVKRSIHEVPVRTQIAMNLFLTTVGVSYKPLHEQALQAAKEAGPIEIKREGKKNSVLNAFESIQKEVDKGRIGFKRKHVRC</sequence>
<reference evidence="1 2" key="1">
    <citation type="submission" date="2017-01" db="EMBL/GenBank/DDBJ databases">
        <authorList>
            <person name="Mah S.A."/>
            <person name="Swanson W.J."/>
            <person name="Moy G.W."/>
            <person name="Vacquier V.D."/>
        </authorList>
    </citation>
    <scope>NUCLEOTIDE SEQUENCE [LARGE SCALE GENOMIC DNA]</scope>
    <source>
        <strain evidence="1 2">NIO-1016</strain>
    </source>
</reference>